<comment type="caution">
    <text evidence="4">The sequence shown here is derived from an EMBL/GenBank/DDBJ whole genome shotgun (WGS) entry which is preliminary data.</text>
</comment>
<reference evidence="5" key="1">
    <citation type="journal article" date="2021" name="Syst. Appl. Microbiol.">
        <title>Roseomonas hellenica sp. nov., isolated from roots of wild-growing Alkanna tinctoria.</title>
        <authorList>
            <person name="Rat A."/>
            <person name="Naranjo H.D."/>
            <person name="Lebbe L."/>
            <person name="Cnockaert M."/>
            <person name="Krigas N."/>
            <person name="Grigoriadou K."/>
            <person name="Maloupa E."/>
            <person name="Willems A."/>
        </authorList>
    </citation>
    <scope>NUCLEOTIDE SEQUENCE [LARGE SCALE GENOMIC DNA]</scope>
    <source>
        <strain evidence="5">LMG 31159</strain>
    </source>
</reference>
<evidence type="ECO:0000313" key="4">
    <source>
        <dbReference type="EMBL" id="MBR0651214.1"/>
    </source>
</evidence>
<dbReference type="Gene3D" id="3.90.550.10">
    <property type="entry name" value="Spore Coat Polysaccharide Biosynthesis Protein SpsA, Chain A"/>
    <property type="match status" value="1"/>
</dbReference>
<gene>
    <name evidence="4" type="ORF">GXW78_16200</name>
</gene>
<dbReference type="InterPro" id="IPR029044">
    <property type="entry name" value="Nucleotide-diphossugar_trans"/>
</dbReference>
<keyword evidence="1" id="KW-0808">Transferase</keyword>
<accession>A0ABS5EJK8</accession>
<dbReference type="Proteomes" id="UP000698752">
    <property type="component" value="Unassembled WGS sequence"/>
</dbReference>
<dbReference type="EMBL" id="JAAEDI010000017">
    <property type="protein sequence ID" value="MBR0651214.1"/>
    <property type="molecule type" value="Genomic_DNA"/>
</dbReference>
<evidence type="ECO:0000256" key="1">
    <source>
        <dbReference type="ARBA" id="ARBA00022679"/>
    </source>
</evidence>
<protein>
    <submittedName>
        <fullName evidence="4">Glucose-1-phosphate thymidylyltransferase</fullName>
    </submittedName>
</protein>
<evidence type="ECO:0000256" key="2">
    <source>
        <dbReference type="ARBA" id="ARBA00022695"/>
    </source>
</evidence>
<proteinExistence type="predicted"/>
<dbReference type="PANTHER" id="PTHR43532">
    <property type="entry name" value="GLUCOSE-1-PHOSPHATE THYMIDYLYLTRANSFERASE"/>
    <property type="match status" value="1"/>
</dbReference>
<keyword evidence="3" id="KW-0460">Magnesium</keyword>
<dbReference type="PANTHER" id="PTHR43532:SF1">
    <property type="entry name" value="GLUCOSE-1-PHOSPHATE THYMIDYLYLTRANSFERASE 1"/>
    <property type="match status" value="1"/>
</dbReference>
<sequence length="60" mass="6461">QAALFVQTVQERQGLQVGCPEEIAYRMGHIDAATLRPRADALGKTAYGTYLRDLAGGQLA</sequence>
<keyword evidence="2" id="KW-0548">Nucleotidyltransferase</keyword>
<dbReference type="InterPro" id="IPR005907">
    <property type="entry name" value="G1P_thy_trans_s"/>
</dbReference>
<evidence type="ECO:0000256" key="3">
    <source>
        <dbReference type="ARBA" id="ARBA00022842"/>
    </source>
</evidence>
<organism evidence="4 5">
    <name type="scientific">Neoroseomonas terrae</name>
    <dbReference type="NCBI Taxonomy" id="424799"/>
    <lineage>
        <taxon>Bacteria</taxon>
        <taxon>Pseudomonadati</taxon>
        <taxon>Pseudomonadota</taxon>
        <taxon>Alphaproteobacteria</taxon>
        <taxon>Acetobacterales</taxon>
        <taxon>Acetobacteraceae</taxon>
        <taxon>Neoroseomonas</taxon>
    </lineage>
</organism>
<evidence type="ECO:0000313" key="5">
    <source>
        <dbReference type="Proteomes" id="UP000698752"/>
    </source>
</evidence>
<feature type="non-terminal residue" evidence="4">
    <location>
        <position position="1"/>
    </location>
</feature>
<keyword evidence="5" id="KW-1185">Reference proteome</keyword>
<name>A0ABS5EJK8_9PROT</name>